<dbReference type="EMBL" id="QSVF01000032">
    <property type="protein sequence ID" value="RGO07362.1"/>
    <property type="molecule type" value="Genomic_DNA"/>
</dbReference>
<reference evidence="4 6" key="3">
    <citation type="submission" date="2018-08" db="EMBL/GenBank/DDBJ databases">
        <title>A genome reference for cultivated species of the human gut microbiota.</title>
        <authorList>
            <person name="Zou Y."/>
            <person name="Xue W."/>
            <person name="Luo G."/>
        </authorList>
    </citation>
    <scope>NUCLEOTIDE SEQUENCE [LARGE SCALE GENOMIC DNA]</scope>
    <source>
        <strain evidence="4 6">OM02-6</strain>
    </source>
</reference>
<reference evidence="2" key="5">
    <citation type="submission" date="2021-09" db="EMBL/GenBank/DDBJ databases">
        <authorList>
            <person name="Gilroy R."/>
        </authorList>
    </citation>
    <scope>NUCLEOTIDE SEQUENCE</scope>
    <source>
        <strain evidence="2">CHK193-16274</strain>
    </source>
</reference>
<sequence length="66" mass="7496">MDIRNALLNKLHNTSFDELKEIINQGIASKEETILPGLGVLFEQYYNSLNSSQQTEIIKSLCNLLK</sequence>
<dbReference type="AlphaFoldDB" id="A0A1Y4E2Z5"/>
<evidence type="ECO:0000313" key="4">
    <source>
        <dbReference type="EMBL" id="RGO07362.1"/>
    </source>
</evidence>
<dbReference type="GeneID" id="94016742"/>
<dbReference type="InterPro" id="IPR017525">
    <property type="entry name" value="SspI"/>
</dbReference>
<reference evidence="5" key="1">
    <citation type="submission" date="2017-04" db="EMBL/GenBank/DDBJ databases">
        <title>Function of individual gut microbiota members based on whole genome sequencing of pure cultures obtained from chicken caecum.</title>
        <authorList>
            <person name="Medvecky M."/>
            <person name="Cejkova D."/>
            <person name="Polansky O."/>
            <person name="Karasova D."/>
            <person name="Kubasova T."/>
            <person name="Cizek A."/>
            <person name="Rychlik I."/>
        </authorList>
    </citation>
    <scope>NUCLEOTIDE SEQUENCE [LARGE SCALE GENOMIC DNA]</scope>
    <source>
        <strain evidence="5">An149</strain>
    </source>
</reference>
<dbReference type="GO" id="GO:0030435">
    <property type="term" value="P:sporulation resulting in formation of a cellular spore"/>
    <property type="evidence" value="ECO:0007669"/>
    <property type="project" value="UniProtKB-KW"/>
</dbReference>
<dbReference type="Pfam" id="PF14098">
    <property type="entry name" value="SSPI"/>
    <property type="match status" value="1"/>
</dbReference>
<evidence type="ECO:0000313" key="6">
    <source>
        <dbReference type="Proteomes" id="UP000261087"/>
    </source>
</evidence>
<accession>A0A1Y4E2Z5</accession>
<protein>
    <submittedName>
        <fullName evidence="2">Small acid-soluble spore protein SspI</fullName>
    </submittedName>
    <submittedName>
        <fullName evidence="3">Small, acid-soluble spore protein I</fullName>
    </submittedName>
</protein>
<dbReference type="GO" id="GO:0030436">
    <property type="term" value="P:asexual sporulation"/>
    <property type="evidence" value="ECO:0007669"/>
    <property type="project" value="InterPro"/>
</dbReference>
<dbReference type="Proteomes" id="UP000749320">
    <property type="component" value="Unassembled WGS sequence"/>
</dbReference>
<organism evidence="3 5">
    <name type="scientific">Thomasclavelia spiroformis</name>
    <dbReference type="NCBI Taxonomy" id="29348"/>
    <lineage>
        <taxon>Bacteria</taxon>
        <taxon>Bacillati</taxon>
        <taxon>Bacillota</taxon>
        <taxon>Erysipelotrichia</taxon>
        <taxon>Erysipelotrichales</taxon>
        <taxon>Coprobacillaceae</taxon>
        <taxon>Thomasclavelia</taxon>
    </lineage>
</organism>
<evidence type="ECO:0000313" key="5">
    <source>
        <dbReference type="Proteomes" id="UP000196258"/>
    </source>
</evidence>
<keyword evidence="1" id="KW-0749">Sporulation</keyword>
<reference evidence="3" key="2">
    <citation type="journal article" date="2018" name="BMC Genomics">
        <title>Whole genome sequencing and function prediction of 133 gut anaerobes isolated from chicken caecum in pure cultures.</title>
        <authorList>
            <person name="Medvecky M."/>
            <person name="Cejkova D."/>
            <person name="Polansky O."/>
            <person name="Karasova D."/>
            <person name="Kubasova T."/>
            <person name="Cizek A."/>
            <person name="Rychlik I."/>
        </authorList>
    </citation>
    <scope>NUCLEOTIDE SEQUENCE</scope>
    <source>
        <strain evidence="3">An149</strain>
    </source>
</reference>
<gene>
    <name evidence="3" type="ORF">B5E91_12380</name>
    <name evidence="4" type="ORF">DXB31_10150</name>
    <name evidence="2" type="ORF">K8V91_00680</name>
</gene>
<proteinExistence type="predicted"/>
<name>A0A1Y4E2Z5_9FIRM</name>
<evidence type="ECO:0000313" key="2">
    <source>
        <dbReference type="EMBL" id="HJF39412.1"/>
    </source>
</evidence>
<dbReference type="RefSeq" id="WP_004609168.1">
    <property type="nucleotide sequence ID" value="NZ_CABKNM010000010.1"/>
</dbReference>
<reference evidence="2" key="4">
    <citation type="journal article" date="2021" name="PeerJ">
        <title>Extensive microbial diversity within the chicken gut microbiome revealed by metagenomics and culture.</title>
        <authorList>
            <person name="Gilroy R."/>
            <person name="Ravi A."/>
            <person name="Getino M."/>
            <person name="Pursley I."/>
            <person name="Horton D.L."/>
            <person name="Alikhan N.F."/>
            <person name="Baker D."/>
            <person name="Gharbi K."/>
            <person name="Hall N."/>
            <person name="Watson M."/>
            <person name="Adriaenssens E.M."/>
            <person name="Foster-Nyarko E."/>
            <person name="Jarju S."/>
            <person name="Secka A."/>
            <person name="Antonio M."/>
            <person name="Oren A."/>
            <person name="Chaudhuri R.R."/>
            <person name="La Ragione R."/>
            <person name="Hildebrand F."/>
            <person name="Pallen M.J."/>
        </authorList>
    </citation>
    <scope>NUCLEOTIDE SEQUENCE</scope>
    <source>
        <strain evidence="2">CHK193-16274</strain>
    </source>
</reference>
<dbReference type="Proteomes" id="UP000261087">
    <property type="component" value="Unassembled WGS sequence"/>
</dbReference>
<dbReference type="EMBL" id="DYWV01000024">
    <property type="protein sequence ID" value="HJF39412.1"/>
    <property type="molecule type" value="Genomic_DNA"/>
</dbReference>
<dbReference type="EMBL" id="NFLB01000018">
    <property type="protein sequence ID" value="OUQ03606.1"/>
    <property type="molecule type" value="Genomic_DNA"/>
</dbReference>
<comment type="caution">
    <text evidence="3">The sequence shown here is derived from an EMBL/GenBank/DDBJ whole genome shotgun (WGS) entry which is preliminary data.</text>
</comment>
<evidence type="ECO:0000256" key="1">
    <source>
        <dbReference type="ARBA" id="ARBA00022969"/>
    </source>
</evidence>
<dbReference type="Proteomes" id="UP000196258">
    <property type="component" value="Unassembled WGS sequence"/>
</dbReference>
<evidence type="ECO:0000313" key="3">
    <source>
        <dbReference type="EMBL" id="OUQ03606.1"/>
    </source>
</evidence>